<dbReference type="EMBL" id="JJMM01000021">
    <property type="protein sequence ID" value="KDR94353.1"/>
    <property type="molecule type" value="Genomic_DNA"/>
</dbReference>
<protein>
    <submittedName>
        <fullName evidence="1">Uncharacterized protein</fullName>
    </submittedName>
</protein>
<keyword evidence="2" id="KW-1185">Reference proteome</keyword>
<dbReference type="AlphaFoldDB" id="A0A069RC39"/>
<evidence type="ECO:0000313" key="2">
    <source>
        <dbReference type="Proteomes" id="UP000027946"/>
    </source>
</evidence>
<comment type="caution">
    <text evidence="1">The sequence shown here is derived from an EMBL/GenBank/DDBJ whole genome shotgun (WGS) entry which is preliminary data.</text>
</comment>
<organism evidence="1 2">
    <name type="scientific">Peptoclostridium litorale DSM 5388</name>
    <dbReference type="NCBI Taxonomy" id="1121324"/>
    <lineage>
        <taxon>Bacteria</taxon>
        <taxon>Bacillati</taxon>
        <taxon>Bacillota</taxon>
        <taxon>Clostridia</taxon>
        <taxon>Peptostreptococcales</taxon>
        <taxon>Peptoclostridiaceae</taxon>
        <taxon>Peptoclostridium</taxon>
    </lineage>
</organism>
<dbReference type="Proteomes" id="UP000027946">
    <property type="component" value="Unassembled WGS sequence"/>
</dbReference>
<name>A0A069RC39_PEPLI</name>
<accession>A0A069RC39</accession>
<dbReference type="RefSeq" id="WP_159434356.1">
    <property type="nucleotide sequence ID" value="NZ_FSRH01000025.1"/>
</dbReference>
<reference evidence="1 2" key="1">
    <citation type="submission" date="2014-03" db="EMBL/GenBank/DDBJ databases">
        <title>Genome sequence of Clostridium litorale W6, DSM 5388.</title>
        <authorList>
            <person name="Poehlein A."/>
            <person name="Jagirdar A."/>
            <person name="Khonsari B."/>
            <person name="Chibani C.M."/>
            <person name="Gutierrez Gutierrez D.A."/>
            <person name="Davydova E."/>
            <person name="Alghaithi H.S."/>
            <person name="Nair K.P."/>
            <person name="Dhamotharan K."/>
            <person name="Chandran L."/>
            <person name="G W."/>
            <person name="Daniel R."/>
        </authorList>
    </citation>
    <scope>NUCLEOTIDE SEQUENCE [LARGE SCALE GENOMIC DNA]</scope>
    <source>
        <strain evidence="1 2">W6</strain>
    </source>
</reference>
<gene>
    <name evidence="1" type="ORF">CLIT_21c00030</name>
</gene>
<sequence>MEKTFEKNYKNENNDVFSPSVDFSSLKSEKSDELRREVSQMNFNYFGLGNLELL</sequence>
<proteinExistence type="predicted"/>
<evidence type="ECO:0000313" key="1">
    <source>
        <dbReference type="EMBL" id="KDR94353.1"/>
    </source>
</evidence>
<dbReference type="OrthoDB" id="9971083at2"/>